<dbReference type="EnsemblBacteria" id="ABF86887">
    <property type="protein sequence ID" value="ABF86887"/>
    <property type="gene ID" value="MXAN_2294"/>
</dbReference>
<reference evidence="1 2" key="1">
    <citation type="journal article" date="2006" name="Proc. Natl. Acad. Sci. U.S.A.">
        <title>Evolution of sensory complexity recorded in a myxobacterial genome.</title>
        <authorList>
            <person name="Goldman B.S."/>
            <person name="Nierman W.C."/>
            <person name="Kaiser D."/>
            <person name="Slater S.C."/>
            <person name="Durkin A.S."/>
            <person name="Eisen J.A."/>
            <person name="Ronning C.M."/>
            <person name="Barbazuk W.B."/>
            <person name="Blanchard M."/>
            <person name="Field C."/>
            <person name="Halling C."/>
            <person name="Hinkle G."/>
            <person name="Iartchuk O."/>
            <person name="Kim H.S."/>
            <person name="Mackenzie C."/>
            <person name="Madupu R."/>
            <person name="Miller N."/>
            <person name="Shvartsbeyn A."/>
            <person name="Sullivan S.A."/>
            <person name="Vaudin M."/>
            <person name="Wiegand R."/>
            <person name="Kaplan H.B."/>
        </authorList>
    </citation>
    <scope>NUCLEOTIDE SEQUENCE [LARGE SCALE GENOMIC DNA]</scope>
    <source>
        <strain evidence="2">DK1622</strain>
    </source>
</reference>
<evidence type="ECO:0000313" key="1">
    <source>
        <dbReference type="EMBL" id="ABF86887.1"/>
    </source>
</evidence>
<dbReference type="KEGG" id="mxa:MXAN_2294"/>
<dbReference type="OrthoDB" id="5496957at2"/>
<keyword evidence="2" id="KW-1185">Reference proteome</keyword>
<dbReference type="AlphaFoldDB" id="Q1DA08"/>
<dbReference type="EMBL" id="CP000113">
    <property type="protein sequence ID" value="ABF86887.1"/>
    <property type="molecule type" value="Genomic_DNA"/>
</dbReference>
<organism evidence="1 2">
    <name type="scientific">Myxococcus xanthus (strain DK1622)</name>
    <dbReference type="NCBI Taxonomy" id="246197"/>
    <lineage>
        <taxon>Bacteria</taxon>
        <taxon>Pseudomonadati</taxon>
        <taxon>Myxococcota</taxon>
        <taxon>Myxococcia</taxon>
        <taxon>Myxococcales</taxon>
        <taxon>Cystobacterineae</taxon>
        <taxon>Myxococcaceae</taxon>
        <taxon>Myxococcus</taxon>
    </lineage>
</organism>
<dbReference type="HOGENOM" id="CLU_2586031_0_0_7"/>
<sequence length="80" mass="8868">MREIAPGAYDGAMSARPDLQRLPYQGLWLGSFPLMGIPGRAQAHSDHPVVALEQGDFLLVSLIRTSPEEIPQTTSIRWRP</sequence>
<dbReference type="Proteomes" id="UP000002402">
    <property type="component" value="Chromosome"/>
</dbReference>
<protein>
    <submittedName>
        <fullName evidence="1">Uncharacterized protein</fullName>
    </submittedName>
</protein>
<proteinExistence type="predicted"/>
<accession>Q1DA08</accession>
<name>Q1DA08_MYXXD</name>
<evidence type="ECO:0000313" key="2">
    <source>
        <dbReference type="Proteomes" id="UP000002402"/>
    </source>
</evidence>
<gene>
    <name evidence="1" type="ordered locus">MXAN_2294</name>
</gene>
<dbReference type="STRING" id="246197.MXAN_2294"/>